<dbReference type="EMBL" id="CADCTN010000202">
    <property type="protein sequence ID" value="CAA9266169.1"/>
    <property type="molecule type" value="Genomic_DNA"/>
</dbReference>
<accession>A0A6J4J0N8</accession>
<organism evidence="2">
    <name type="scientific">uncultured Blastococcus sp</name>
    <dbReference type="NCBI Taxonomy" id="217144"/>
    <lineage>
        <taxon>Bacteria</taxon>
        <taxon>Bacillati</taxon>
        <taxon>Actinomycetota</taxon>
        <taxon>Actinomycetes</taxon>
        <taxon>Geodermatophilales</taxon>
        <taxon>Geodermatophilaceae</taxon>
        <taxon>Blastococcus</taxon>
        <taxon>environmental samples</taxon>
    </lineage>
</organism>
<gene>
    <name evidence="2" type="ORF">AVDCRST_MAG52-2937</name>
</gene>
<feature type="compositionally biased region" description="Gly residues" evidence="1">
    <location>
        <begin position="48"/>
        <end position="58"/>
    </location>
</feature>
<reference evidence="2" key="1">
    <citation type="submission" date="2020-02" db="EMBL/GenBank/DDBJ databases">
        <authorList>
            <person name="Meier V. D."/>
        </authorList>
    </citation>
    <scope>NUCLEOTIDE SEQUENCE</scope>
    <source>
        <strain evidence="2">AVDCRST_MAG52</strain>
    </source>
</reference>
<feature type="region of interest" description="Disordered" evidence="1">
    <location>
        <begin position="1"/>
        <end position="65"/>
    </location>
</feature>
<dbReference type="AlphaFoldDB" id="A0A6J4J0N8"/>
<protein>
    <submittedName>
        <fullName evidence="2">Uncharacterized protein</fullName>
    </submittedName>
</protein>
<evidence type="ECO:0000313" key="2">
    <source>
        <dbReference type="EMBL" id="CAA9266169.1"/>
    </source>
</evidence>
<feature type="non-terminal residue" evidence="2">
    <location>
        <position position="65"/>
    </location>
</feature>
<feature type="compositionally biased region" description="Basic and acidic residues" evidence="1">
    <location>
        <begin position="1"/>
        <end position="45"/>
    </location>
</feature>
<proteinExistence type="predicted"/>
<feature type="non-terminal residue" evidence="2">
    <location>
        <position position="1"/>
    </location>
</feature>
<name>A0A6J4J0N8_9ACTN</name>
<sequence>AAERGRPRDERAERHDRACRCGDLRRGDGPDRRGADRQRVGERRCRGQGLGRRPGFGAGPDRPGL</sequence>
<evidence type="ECO:0000256" key="1">
    <source>
        <dbReference type="SAM" id="MobiDB-lite"/>
    </source>
</evidence>